<dbReference type="RefSeq" id="WP_014558265.1">
    <property type="nucleotide sequence ID" value="NZ_DSFH01000056.1"/>
</dbReference>
<organism evidence="3 4">
    <name type="scientific">Fervidicoccus fontis</name>
    <dbReference type="NCBI Taxonomy" id="683846"/>
    <lineage>
        <taxon>Archaea</taxon>
        <taxon>Thermoproteota</taxon>
        <taxon>Thermoprotei</taxon>
        <taxon>Fervidicoccales</taxon>
        <taxon>Fervidicoccaceae</taxon>
        <taxon>Fervidicoccus</taxon>
    </lineage>
</organism>
<reference evidence="3 4" key="1">
    <citation type="submission" date="2018-01" db="EMBL/GenBank/DDBJ databases">
        <title>Metagenomic assembled genomes from two thermal pools in the Uzon Caldera, Kamchatka, Russia.</title>
        <authorList>
            <person name="Wilkins L."/>
            <person name="Ettinger C."/>
        </authorList>
    </citation>
    <scope>NUCLEOTIDE SEQUENCE [LARGE SCALE GENOMIC DNA]</scope>
    <source>
        <strain evidence="3">ZAV-06</strain>
    </source>
</reference>
<reference evidence="1" key="2">
    <citation type="journal article" date="2020" name="mSystems">
        <title>Genome- and Community-Level Interaction Insights into Carbon Utilization and Element Cycling Functions of Hydrothermarchaeota in Hydrothermal Sediment.</title>
        <authorList>
            <person name="Zhou Z."/>
            <person name="Liu Y."/>
            <person name="Xu W."/>
            <person name="Pan J."/>
            <person name="Luo Z.H."/>
            <person name="Li M."/>
        </authorList>
    </citation>
    <scope>NUCLEOTIDE SEQUENCE [LARGE SCALE GENOMIC DNA]</scope>
    <source>
        <strain evidence="1">SpSt-1261</strain>
    </source>
</reference>
<dbReference type="InterPro" id="IPR002739">
    <property type="entry name" value="PAB1135-like"/>
</dbReference>
<dbReference type="Pfam" id="PF01877">
    <property type="entry name" value="RNA_binding"/>
    <property type="match status" value="1"/>
</dbReference>
<dbReference type="PANTHER" id="PTHR38816">
    <property type="entry name" value="EXOSOME SUBUNIT, DUF54 FAMILY-RELATED"/>
    <property type="match status" value="1"/>
</dbReference>
<dbReference type="Proteomes" id="UP000886076">
    <property type="component" value="Unassembled WGS sequence"/>
</dbReference>
<sequence>MSIKQIELRVIQHMTEEEDRVLRSLLNALPEDLREKVKPVAVSSKGHYGDTIIFYKVVLEKEDAEKAAEFIIRSFDKCSVFEIKNTFYNRFSDNSFHLRLDKFKLLENKFIISNSDDVVKIVIKESKKGSIKEIFERAGISIEEQ</sequence>
<dbReference type="EMBL" id="JADEZV010000001">
    <property type="protein sequence ID" value="MBE9390495.1"/>
    <property type="molecule type" value="Genomic_DNA"/>
</dbReference>
<dbReference type="Proteomes" id="UP000652307">
    <property type="component" value="Unassembled WGS sequence"/>
</dbReference>
<name>A0A2J6N8T6_9CREN</name>
<dbReference type="SUPFAM" id="SSF55282">
    <property type="entry name" value="RL5-like"/>
    <property type="match status" value="1"/>
</dbReference>
<evidence type="ECO:0008006" key="5">
    <source>
        <dbReference type="Google" id="ProtNLM"/>
    </source>
</evidence>
<dbReference type="Gene3D" id="3.30.1440.10">
    <property type="match status" value="1"/>
</dbReference>
<reference evidence="2" key="3">
    <citation type="submission" date="2020-10" db="EMBL/GenBank/DDBJ databases">
        <title>Fervidococcus fontis strain 3639Fd - the first crenarchaeon capable of growth on lipids.</title>
        <authorList>
            <person name="Kochetkova T.V."/>
            <person name="Elcheninov A.G."/>
            <person name="Toschakov S.V."/>
            <person name="Kublanov I.V."/>
        </authorList>
    </citation>
    <scope>NUCLEOTIDE SEQUENCE</scope>
    <source>
        <strain evidence="2">3639Fd</strain>
    </source>
</reference>
<gene>
    <name evidence="3" type="ORF">C0188_01460</name>
    <name evidence="1" type="ORF">ENO39_04495</name>
    <name evidence="2" type="ORF">IOK49_00120</name>
</gene>
<accession>A0A2J6N8T6</accession>
<evidence type="ECO:0000313" key="4">
    <source>
        <dbReference type="Proteomes" id="UP000237153"/>
    </source>
</evidence>
<evidence type="ECO:0000313" key="3">
    <source>
        <dbReference type="EMBL" id="PMB75876.1"/>
    </source>
</evidence>
<dbReference type="InterPro" id="IPR022803">
    <property type="entry name" value="Ribosomal_uL5_dom_sf"/>
</dbReference>
<dbReference type="GeneID" id="12450225"/>
<proteinExistence type="predicted"/>
<comment type="caution">
    <text evidence="3">The sequence shown here is derived from an EMBL/GenBank/DDBJ whole genome shotgun (WGS) entry which is preliminary data.</text>
</comment>
<evidence type="ECO:0000313" key="2">
    <source>
        <dbReference type="EMBL" id="MBE9390495.1"/>
    </source>
</evidence>
<dbReference type="AlphaFoldDB" id="A0A2J6N8T6"/>
<dbReference type="Proteomes" id="UP000237153">
    <property type="component" value="Unassembled WGS sequence"/>
</dbReference>
<dbReference type="EMBL" id="PNIM01000005">
    <property type="protein sequence ID" value="PMB75876.1"/>
    <property type="molecule type" value="Genomic_DNA"/>
</dbReference>
<evidence type="ECO:0000313" key="1">
    <source>
        <dbReference type="EMBL" id="HEW64297.1"/>
    </source>
</evidence>
<dbReference type="PANTHER" id="PTHR38816:SF1">
    <property type="entry name" value="EXOSOME SUBUNIT"/>
    <property type="match status" value="1"/>
</dbReference>
<protein>
    <recommendedName>
        <fullName evidence="5">Exosome protein</fullName>
    </recommendedName>
</protein>
<dbReference type="EMBL" id="DSFH01000056">
    <property type="protein sequence ID" value="HEW64297.1"/>
    <property type="molecule type" value="Genomic_DNA"/>
</dbReference>